<reference evidence="5 6" key="1">
    <citation type="submission" date="2019-01" db="EMBL/GenBank/DDBJ databases">
        <title>Chengkuizengella sp. nov., isolated from deep-sea sediment of East Pacific Ocean.</title>
        <authorList>
            <person name="Yang J."/>
            <person name="Lai Q."/>
            <person name="Shao Z."/>
        </authorList>
    </citation>
    <scope>NUCLEOTIDE SEQUENCE [LARGE SCALE GENOMIC DNA]</scope>
    <source>
        <strain evidence="5 6">YPA3-1-1</strain>
    </source>
</reference>
<dbReference type="Proteomes" id="UP000448943">
    <property type="component" value="Unassembled WGS sequence"/>
</dbReference>
<feature type="domain" description="ABC transporter" evidence="4">
    <location>
        <begin position="5"/>
        <end position="229"/>
    </location>
</feature>
<accession>A0A6N9Q5G6</accession>
<dbReference type="OrthoDB" id="9804819at2"/>
<comment type="caution">
    <text evidence="5">The sequence shown here is derived from an EMBL/GenBank/DDBJ whole genome shotgun (WGS) entry which is preliminary data.</text>
</comment>
<dbReference type="EMBL" id="SIJB01000029">
    <property type="protein sequence ID" value="NBI30062.1"/>
    <property type="molecule type" value="Genomic_DNA"/>
</dbReference>
<dbReference type="PANTHER" id="PTHR42939:SF1">
    <property type="entry name" value="ABC TRANSPORTER ATP-BINDING PROTEIN ALBC-RELATED"/>
    <property type="match status" value="1"/>
</dbReference>
<dbReference type="InterPro" id="IPR003439">
    <property type="entry name" value="ABC_transporter-like_ATP-bd"/>
</dbReference>
<sequence>MQVVLETKNLLKNYGSTEALKNINIQLEENRIYGLLGRNGAGKTTFLNLISGSIFQDEGDIQFYGNQLKRGETPKSLCYVKEKNLFFGGAKVIDLLEYAAPYYENWDWDFANKLLKLFELDPNKKFRKLSRGMESLVGITIGLASRAPITAFDEPVLGLDPLMREKFYNILVEDFAEHPRTIFMSTHLIDEVSKIVEKIYIMESGSIKLSDDMENIKNKSYFISGKNTEVESFLQDKNMIHRETHGSIAIAAIFDTLTIEEKEKAAAMELTVDNMPLQKFFSYYAIGGDGNE</sequence>
<evidence type="ECO:0000313" key="5">
    <source>
        <dbReference type="EMBL" id="NBI30062.1"/>
    </source>
</evidence>
<keyword evidence="1" id="KW-0813">Transport</keyword>
<dbReference type="PANTHER" id="PTHR42939">
    <property type="entry name" value="ABC TRANSPORTER ATP-BINDING PROTEIN ALBC-RELATED"/>
    <property type="match status" value="1"/>
</dbReference>
<keyword evidence="3 5" id="KW-0067">ATP-binding</keyword>
<dbReference type="GO" id="GO:0005524">
    <property type="term" value="F:ATP binding"/>
    <property type="evidence" value="ECO:0007669"/>
    <property type="project" value="UniProtKB-KW"/>
</dbReference>
<dbReference type="GO" id="GO:0016887">
    <property type="term" value="F:ATP hydrolysis activity"/>
    <property type="evidence" value="ECO:0007669"/>
    <property type="project" value="InterPro"/>
</dbReference>
<gene>
    <name evidence="5" type="ORF">ERL59_14015</name>
</gene>
<dbReference type="RefSeq" id="WP_160646867.1">
    <property type="nucleotide sequence ID" value="NZ_SIJB01000029.1"/>
</dbReference>
<dbReference type="CDD" id="cd03230">
    <property type="entry name" value="ABC_DR_subfamily_A"/>
    <property type="match status" value="1"/>
</dbReference>
<proteinExistence type="predicted"/>
<organism evidence="5 6">
    <name type="scientific">Chengkuizengella marina</name>
    <dbReference type="NCBI Taxonomy" id="2507566"/>
    <lineage>
        <taxon>Bacteria</taxon>
        <taxon>Bacillati</taxon>
        <taxon>Bacillota</taxon>
        <taxon>Bacilli</taxon>
        <taxon>Bacillales</taxon>
        <taxon>Paenibacillaceae</taxon>
        <taxon>Chengkuizengella</taxon>
    </lineage>
</organism>
<name>A0A6N9Q5G6_9BACL</name>
<dbReference type="PROSITE" id="PS50893">
    <property type="entry name" value="ABC_TRANSPORTER_2"/>
    <property type="match status" value="1"/>
</dbReference>
<evidence type="ECO:0000313" key="6">
    <source>
        <dbReference type="Proteomes" id="UP000448943"/>
    </source>
</evidence>
<evidence type="ECO:0000256" key="2">
    <source>
        <dbReference type="ARBA" id="ARBA00022741"/>
    </source>
</evidence>
<protein>
    <submittedName>
        <fullName evidence="5">ABC transporter ATP-binding protein</fullName>
    </submittedName>
</protein>
<evidence type="ECO:0000259" key="4">
    <source>
        <dbReference type="PROSITE" id="PS50893"/>
    </source>
</evidence>
<dbReference type="InterPro" id="IPR051782">
    <property type="entry name" value="ABC_Transporter_VariousFunc"/>
</dbReference>
<evidence type="ECO:0000256" key="3">
    <source>
        <dbReference type="ARBA" id="ARBA00022840"/>
    </source>
</evidence>
<dbReference type="Gene3D" id="3.40.50.300">
    <property type="entry name" value="P-loop containing nucleotide triphosphate hydrolases"/>
    <property type="match status" value="1"/>
</dbReference>
<dbReference type="InterPro" id="IPR027417">
    <property type="entry name" value="P-loop_NTPase"/>
</dbReference>
<dbReference type="SUPFAM" id="SSF52540">
    <property type="entry name" value="P-loop containing nucleoside triphosphate hydrolases"/>
    <property type="match status" value="1"/>
</dbReference>
<dbReference type="Pfam" id="PF00005">
    <property type="entry name" value="ABC_tran"/>
    <property type="match status" value="1"/>
</dbReference>
<dbReference type="AlphaFoldDB" id="A0A6N9Q5G6"/>
<keyword evidence="6" id="KW-1185">Reference proteome</keyword>
<keyword evidence="2" id="KW-0547">Nucleotide-binding</keyword>
<evidence type="ECO:0000256" key="1">
    <source>
        <dbReference type="ARBA" id="ARBA00022448"/>
    </source>
</evidence>